<name>A0A2G2YUP0_CAPAN</name>
<feature type="region of interest" description="Disordered" evidence="1">
    <location>
        <begin position="1"/>
        <end position="22"/>
    </location>
</feature>
<dbReference type="PANTHER" id="PTHR33730:SF4">
    <property type="entry name" value="OS05G0542732 PROTEIN"/>
    <property type="match status" value="1"/>
</dbReference>
<dbReference type="STRING" id="4072.A0A2G2YUP0"/>
<sequence>MDDQPAAAEMLPRSEISFRRQGSSGLIWDDKLLSGELKKIDNNQDDNAKKKEKKSSEPRPIKSRATDNYMQPSIDPPSPKVSGCGICGIFGKPVDKSQKPKKKVKSDGAGEVADGSYDREDERREMAAVQVATGFTISLEEPAGLLVVDSPQLAEAGSIGVFVVSVTTVGGGAGR</sequence>
<evidence type="ECO:0000256" key="1">
    <source>
        <dbReference type="SAM" id="MobiDB-lite"/>
    </source>
</evidence>
<comment type="caution">
    <text evidence="2">The sequence shown here is derived from an EMBL/GenBank/DDBJ whole genome shotgun (WGS) entry which is preliminary data.</text>
</comment>
<evidence type="ECO:0000313" key="2">
    <source>
        <dbReference type="EMBL" id="PHT73355.1"/>
    </source>
</evidence>
<protein>
    <recommendedName>
        <fullName evidence="4">MAPK kinase substrate protein At1g80180-like</fullName>
    </recommendedName>
</protein>
<feature type="region of interest" description="Disordered" evidence="1">
    <location>
        <begin position="93"/>
        <end position="123"/>
    </location>
</feature>
<dbReference type="EMBL" id="AYRZ02000009">
    <property type="protein sequence ID" value="PHT73355.1"/>
    <property type="molecule type" value="Genomic_DNA"/>
</dbReference>
<dbReference type="InterPro" id="IPR031421">
    <property type="entry name" value="DUF4666"/>
</dbReference>
<evidence type="ECO:0008006" key="4">
    <source>
        <dbReference type="Google" id="ProtNLM"/>
    </source>
</evidence>
<organism evidence="2 3">
    <name type="scientific">Capsicum annuum</name>
    <name type="common">Capsicum pepper</name>
    <dbReference type="NCBI Taxonomy" id="4072"/>
    <lineage>
        <taxon>Eukaryota</taxon>
        <taxon>Viridiplantae</taxon>
        <taxon>Streptophyta</taxon>
        <taxon>Embryophyta</taxon>
        <taxon>Tracheophyta</taxon>
        <taxon>Spermatophyta</taxon>
        <taxon>Magnoliopsida</taxon>
        <taxon>eudicotyledons</taxon>
        <taxon>Gunneridae</taxon>
        <taxon>Pentapetalae</taxon>
        <taxon>asterids</taxon>
        <taxon>lamiids</taxon>
        <taxon>Solanales</taxon>
        <taxon>Solanaceae</taxon>
        <taxon>Solanoideae</taxon>
        <taxon>Capsiceae</taxon>
        <taxon>Capsicum</taxon>
    </lineage>
</organism>
<feature type="compositionally biased region" description="Basic and acidic residues" evidence="1">
    <location>
        <begin position="38"/>
        <end position="60"/>
    </location>
</feature>
<dbReference type="Pfam" id="PF15697">
    <property type="entry name" value="DUF4666"/>
    <property type="match status" value="1"/>
</dbReference>
<keyword evidence="3" id="KW-1185">Reference proteome</keyword>
<accession>A0A2G2YUP0</accession>
<feature type="region of interest" description="Disordered" evidence="1">
    <location>
        <begin position="38"/>
        <end position="79"/>
    </location>
</feature>
<dbReference type="PANTHER" id="PTHR33730">
    <property type="entry name" value="OS05G0542732 PROTEIN-RELATED"/>
    <property type="match status" value="1"/>
</dbReference>
<reference evidence="2 3" key="1">
    <citation type="journal article" date="2014" name="Nat. Genet.">
        <title>Genome sequence of the hot pepper provides insights into the evolution of pungency in Capsicum species.</title>
        <authorList>
            <person name="Kim S."/>
            <person name="Park M."/>
            <person name="Yeom S.I."/>
            <person name="Kim Y.M."/>
            <person name="Lee J.M."/>
            <person name="Lee H.A."/>
            <person name="Seo E."/>
            <person name="Choi J."/>
            <person name="Cheong K."/>
            <person name="Kim K.T."/>
            <person name="Jung K."/>
            <person name="Lee G.W."/>
            <person name="Oh S.K."/>
            <person name="Bae C."/>
            <person name="Kim S.B."/>
            <person name="Lee H.Y."/>
            <person name="Kim S.Y."/>
            <person name="Kim M.S."/>
            <person name="Kang B.C."/>
            <person name="Jo Y.D."/>
            <person name="Yang H.B."/>
            <person name="Jeong H.J."/>
            <person name="Kang W.H."/>
            <person name="Kwon J.K."/>
            <person name="Shin C."/>
            <person name="Lim J.Y."/>
            <person name="Park J.H."/>
            <person name="Huh J.H."/>
            <person name="Kim J.S."/>
            <person name="Kim B.D."/>
            <person name="Cohen O."/>
            <person name="Paran I."/>
            <person name="Suh M.C."/>
            <person name="Lee S.B."/>
            <person name="Kim Y.K."/>
            <person name="Shin Y."/>
            <person name="Noh S.J."/>
            <person name="Park J."/>
            <person name="Seo Y.S."/>
            <person name="Kwon S.Y."/>
            <person name="Kim H.A."/>
            <person name="Park J.M."/>
            <person name="Kim H.J."/>
            <person name="Choi S.B."/>
            <person name="Bosland P.W."/>
            <person name="Reeves G."/>
            <person name="Jo S.H."/>
            <person name="Lee B.W."/>
            <person name="Cho H.T."/>
            <person name="Choi H.S."/>
            <person name="Lee M.S."/>
            <person name="Yu Y."/>
            <person name="Do Choi Y."/>
            <person name="Park B.S."/>
            <person name="van Deynze A."/>
            <person name="Ashrafi H."/>
            <person name="Hill T."/>
            <person name="Kim W.T."/>
            <person name="Pai H.S."/>
            <person name="Ahn H.K."/>
            <person name="Yeam I."/>
            <person name="Giovannoni J.J."/>
            <person name="Rose J.K."/>
            <person name="Sorensen I."/>
            <person name="Lee S.J."/>
            <person name="Kim R.W."/>
            <person name="Choi I.Y."/>
            <person name="Choi B.S."/>
            <person name="Lim J.S."/>
            <person name="Lee Y.H."/>
            <person name="Choi D."/>
        </authorList>
    </citation>
    <scope>NUCLEOTIDE SEQUENCE [LARGE SCALE GENOMIC DNA]</scope>
    <source>
        <strain evidence="3">cv. CM334</strain>
    </source>
</reference>
<dbReference type="Proteomes" id="UP000222542">
    <property type="component" value="Unassembled WGS sequence"/>
</dbReference>
<proteinExistence type="predicted"/>
<dbReference type="AlphaFoldDB" id="A0A2G2YUP0"/>
<gene>
    <name evidence="2" type="ORF">T459_24140</name>
</gene>
<evidence type="ECO:0000313" key="3">
    <source>
        <dbReference type="Proteomes" id="UP000222542"/>
    </source>
</evidence>
<dbReference type="Gramene" id="PHT73355">
    <property type="protein sequence ID" value="PHT73355"/>
    <property type="gene ID" value="T459_24140"/>
</dbReference>
<reference evidence="2 3" key="2">
    <citation type="journal article" date="2017" name="Genome Biol.">
        <title>New reference genome sequences of hot pepper reveal the massive evolution of plant disease-resistance genes by retroduplication.</title>
        <authorList>
            <person name="Kim S."/>
            <person name="Park J."/>
            <person name="Yeom S.I."/>
            <person name="Kim Y.M."/>
            <person name="Seo E."/>
            <person name="Kim K.T."/>
            <person name="Kim M.S."/>
            <person name="Lee J.M."/>
            <person name="Cheong K."/>
            <person name="Shin H.S."/>
            <person name="Kim S.B."/>
            <person name="Han K."/>
            <person name="Lee J."/>
            <person name="Park M."/>
            <person name="Lee H.A."/>
            <person name="Lee H.Y."/>
            <person name="Lee Y."/>
            <person name="Oh S."/>
            <person name="Lee J.H."/>
            <person name="Choi E."/>
            <person name="Choi E."/>
            <person name="Lee S.E."/>
            <person name="Jeon J."/>
            <person name="Kim H."/>
            <person name="Choi G."/>
            <person name="Song H."/>
            <person name="Lee J."/>
            <person name="Lee S.C."/>
            <person name="Kwon J.K."/>
            <person name="Lee H.Y."/>
            <person name="Koo N."/>
            <person name="Hong Y."/>
            <person name="Kim R.W."/>
            <person name="Kang W.H."/>
            <person name="Huh J.H."/>
            <person name="Kang B.C."/>
            <person name="Yang T.J."/>
            <person name="Lee Y.H."/>
            <person name="Bennetzen J.L."/>
            <person name="Choi D."/>
        </authorList>
    </citation>
    <scope>NUCLEOTIDE SEQUENCE [LARGE SCALE GENOMIC DNA]</scope>
    <source>
        <strain evidence="3">cv. CM334</strain>
    </source>
</reference>